<keyword evidence="3" id="KW-1185">Reference proteome</keyword>
<sequence>MIAGKIDLSKLYKSYYTATTTPAEVALDAGQYITIMGQGEPAGATFTAKVQALYSVAYTVKAIYKRLQEDFTVSKLEGLWWTKNGQDALKVPKNEWCWKLMIRIPAYTERADIEQAIGLVLHTKKLQVATEVRFEKMKEGLVVQCMHLGNYDSEPATIALLHAYMEEKGYEQDGLHHEIYLSDPNKVVPEKWKTIIRIPVKRKDD</sequence>
<dbReference type="RefSeq" id="WP_158538625.1">
    <property type="nucleotide sequence ID" value="NZ_QLLL01000005.1"/>
</dbReference>
<protein>
    <recommendedName>
        <fullName evidence="1">GyrI-like small molecule binding domain-containing protein</fullName>
    </recommendedName>
</protein>
<dbReference type="InterPro" id="IPR029442">
    <property type="entry name" value="GyrI-like"/>
</dbReference>
<organism evidence="2 3">
    <name type="scientific">Chitinophaga skermanii</name>
    <dbReference type="NCBI Taxonomy" id="331697"/>
    <lineage>
        <taxon>Bacteria</taxon>
        <taxon>Pseudomonadati</taxon>
        <taxon>Bacteroidota</taxon>
        <taxon>Chitinophagia</taxon>
        <taxon>Chitinophagales</taxon>
        <taxon>Chitinophagaceae</taxon>
        <taxon>Chitinophaga</taxon>
    </lineage>
</organism>
<dbReference type="InterPro" id="IPR008319">
    <property type="entry name" value="GyrI-like_CCH_Lin2189-like"/>
</dbReference>
<accession>A0A327QQG9</accession>
<proteinExistence type="predicted"/>
<dbReference type="PIRSF" id="PIRSF031644">
    <property type="entry name" value="UCP031644"/>
    <property type="match status" value="1"/>
</dbReference>
<gene>
    <name evidence="2" type="ORF">LX64_02904</name>
</gene>
<evidence type="ECO:0000313" key="3">
    <source>
        <dbReference type="Proteomes" id="UP000249547"/>
    </source>
</evidence>
<dbReference type="Pfam" id="PF06445">
    <property type="entry name" value="GyrI-like"/>
    <property type="match status" value="1"/>
</dbReference>
<comment type="caution">
    <text evidence="2">The sequence shown here is derived from an EMBL/GenBank/DDBJ whole genome shotgun (WGS) entry which is preliminary data.</text>
</comment>
<dbReference type="EMBL" id="QLLL01000005">
    <property type="protein sequence ID" value="RAJ04027.1"/>
    <property type="molecule type" value="Genomic_DNA"/>
</dbReference>
<dbReference type="Gene3D" id="3.20.80.10">
    <property type="entry name" value="Regulatory factor, effector binding domain"/>
    <property type="match status" value="1"/>
</dbReference>
<evidence type="ECO:0000313" key="2">
    <source>
        <dbReference type="EMBL" id="RAJ04027.1"/>
    </source>
</evidence>
<dbReference type="AlphaFoldDB" id="A0A327QQG9"/>
<dbReference type="SUPFAM" id="SSF55136">
    <property type="entry name" value="Probable bacterial effector-binding domain"/>
    <property type="match status" value="1"/>
</dbReference>
<dbReference type="Proteomes" id="UP000249547">
    <property type="component" value="Unassembled WGS sequence"/>
</dbReference>
<reference evidence="2 3" key="1">
    <citation type="submission" date="2018-06" db="EMBL/GenBank/DDBJ databases">
        <title>Genomic Encyclopedia of Archaeal and Bacterial Type Strains, Phase II (KMG-II): from individual species to whole genera.</title>
        <authorList>
            <person name="Goeker M."/>
        </authorList>
    </citation>
    <scope>NUCLEOTIDE SEQUENCE [LARGE SCALE GENOMIC DNA]</scope>
    <source>
        <strain evidence="2 3">DSM 23857</strain>
    </source>
</reference>
<dbReference type="OrthoDB" id="4772335at2"/>
<name>A0A327QQG9_9BACT</name>
<feature type="domain" description="GyrI-like small molecule binding" evidence="1">
    <location>
        <begin position="67"/>
        <end position="201"/>
    </location>
</feature>
<evidence type="ECO:0000259" key="1">
    <source>
        <dbReference type="Pfam" id="PF06445"/>
    </source>
</evidence>
<dbReference type="InterPro" id="IPR011256">
    <property type="entry name" value="Reg_factor_effector_dom_sf"/>
</dbReference>